<reference evidence="1 2" key="1">
    <citation type="journal article" date="2004" name="Extremophiles">
        <title>Halobacillus locisalis sp. nov., a halophilic bacterium isolated from a marine solar saltern of the Yellow Sea in Korea.</title>
        <authorList>
            <person name="Yoon J.H."/>
            <person name="Kang K.H."/>
            <person name="Oh T.K."/>
            <person name="Park Y.H."/>
        </authorList>
    </citation>
    <scope>NUCLEOTIDE SEQUENCE [LARGE SCALE GENOMIC DNA]</scope>
    <source>
        <strain evidence="1 2">KCTC 3788</strain>
    </source>
</reference>
<sequence>MKMTMIEAYLFHEKKAQFVYHHEIRTKEIKVLYNTMFDDFDEILNQQREMSK</sequence>
<evidence type="ECO:0000313" key="1">
    <source>
        <dbReference type="EMBL" id="MBA2176863.1"/>
    </source>
</evidence>
<evidence type="ECO:0000313" key="2">
    <source>
        <dbReference type="Proteomes" id="UP000571017"/>
    </source>
</evidence>
<proteinExistence type="predicted"/>
<accession>A0A838CY69</accession>
<organism evidence="1 2">
    <name type="scientific">Halobacillus locisalis</name>
    <dbReference type="NCBI Taxonomy" id="220753"/>
    <lineage>
        <taxon>Bacteria</taxon>
        <taxon>Bacillati</taxon>
        <taxon>Bacillota</taxon>
        <taxon>Bacilli</taxon>
        <taxon>Bacillales</taxon>
        <taxon>Bacillaceae</taxon>
        <taxon>Halobacillus</taxon>
    </lineage>
</organism>
<keyword evidence="2" id="KW-1185">Reference proteome</keyword>
<dbReference type="RefSeq" id="WP_181473924.1">
    <property type="nucleotide sequence ID" value="NZ_JACEFG010000005.1"/>
</dbReference>
<gene>
    <name evidence="1" type="ORF">H0266_18445</name>
</gene>
<dbReference type="AlphaFoldDB" id="A0A838CY69"/>
<name>A0A838CY69_9BACI</name>
<dbReference type="Proteomes" id="UP000571017">
    <property type="component" value="Unassembled WGS sequence"/>
</dbReference>
<comment type="caution">
    <text evidence="1">The sequence shown here is derived from an EMBL/GenBank/DDBJ whole genome shotgun (WGS) entry which is preliminary data.</text>
</comment>
<protein>
    <submittedName>
        <fullName evidence="1">Uncharacterized protein</fullName>
    </submittedName>
</protein>
<dbReference type="EMBL" id="JACEFG010000005">
    <property type="protein sequence ID" value="MBA2176863.1"/>
    <property type="molecule type" value="Genomic_DNA"/>
</dbReference>